<dbReference type="PANTHER" id="PTHR33304:SF55">
    <property type="entry name" value="ZINC FINGER PHD-TYPE DOMAIN-CONTAINING PROTEIN"/>
    <property type="match status" value="1"/>
</dbReference>
<dbReference type="GO" id="GO:0008270">
    <property type="term" value="F:zinc ion binding"/>
    <property type="evidence" value="ECO:0007669"/>
    <property type="project" value="UniProtKB-KW"/>
</dbReference>
<keyword evidence="8" id="KW-1185">Reference proteome</keyword>
<evidence type="ECO:0000256" key="3">
    <source>
        <dbReference type="ARBA" id="ARBA00022833"/>
    </source>
</evidence>
<gene>
    <name evidence="7" type="ORF">SEVIR_9G164800v2</name>
</gene>
<dbReference type="Proteomes" id="UP000298652">
    <property type="component" value="Chromosome 9"/>
</dbReference>
<evidence type="ECO:0000256" key="4">
    <source>
        <dbReference type="ARBA" id="ARBA00023015"/>
    </source>
</evidence>
<keyword evidence="4" id="KW-0805">Transcription regulation</keyword>
<dbReference type="GO" id="GO:0034244">
    <property type="term" value="P:negative regulation of transcription elongation by RNA polymerase II"/>
    <property type="evidence" value="ECO:0007669"/>
    <property type="project" value="InterPro"/>
</dbReference>
<evidence type="ECO:0000256" key="1">
    <source>
        <dbReference type="ARBA" id="ARBA00022723"/>
    </source>
</evidence>
<dbReference type="PANTHER" id="PTHR33304">
    <property type="match status" value="1"/>
</dbReference>
<dbReference type="AlphaFoldDB" id="A0A4V6D0X7"/>
<organism evidence="7 8">
    <name type="scientific">Setaria viridis</name>
    <name type="common">Green bristlegrass</name>
    <name type="synonym">Setaria italica subsp. viridis</name>
    <dbReference type="NCBI Taxonomy" id="4556"/>
    <lineage>
        <taxon>Eukaryota</taxon>
        <taxon>Viridiplantae</taxon>
        <taxon>Streptophyta</taxon>
        <taxon>Embryophyta</taxon>
        <taxon>Tracheophyta</taxon>
        <taxon>Spermatophyta</taxon>
        <taxon>Magnoliopsida</taxon>
        <taxon>Liliopsida</taxon>
        <taxon>Poales</taxon>
        <taxon>Poaceae</taxon>
        <taxon>PACMAD clade</taxon>
        <taxon>Panicoideae</taxon>
        <taxon>Panicodae</taxon>
        <taxon>Paniceae</taxon>
        <taxon>Cenchrinae</taxon>
        <taxon>Setaria</taxon>
    </lineage>
</organism>
<evidence type="ECO:0008006" key="9">
    <source>
        <dbReference type="Google" id="ProtNLM"/>
    </source>
</evidence>
<keyword evidence="5" id="KW-0804">Transcription</keyword>
<dbReference type="PROSITE" id="PS01359">
    <property type="entry name" value="ZF_PHD_1"/>
    <property type="match status" value="1"/>
</dbReference>
<dbReference type="InterPro" id="IPR011011">
    <property type="entry name" value="Znf_FYVE_PHD"/>
</dbReference>
<name>A0A4V6D0X7_SETVI</name>
<reference evidence="7" key="1">
    <citation type="submission" date="2019-03" db="EMBL/GenBank/DDBJ databases">
        <title>WGS assembly of Setaria viridis.</title>
        <authorList>
            <person name="Huang P."/>
            <person name="Jenkins J."/>
            <person name="Grimwood J."/>
            <person name="Barry K."/>
            <person name="Healey A."/>
            <person name="Mamidi S."/>
            <person name="Sreedasyam A."/>
            <person name="Shu S."/>
            <person name="Feldman M."/>
            <person name="Wu J."/>
            <person name="Yu Y."/>
            <person name="Chen C."/>
            <person name="Johnson J."/>
            <person name="Rokhsar D."/>
            <person name="Baxter I."/>
            <person name="Schmutz J."/>
            <person name="Brutnell T."/>
            <person name="Kellogg E."/>
        </authorList>
    </citation>
    <scope>NUCLEOTIDE SEQUENCE [LARGE SCALE GENOMIC DNA]</scope>
</reference>
<dbReference type="SUPFAM" id="SSF57903">
    <property type="entry name" value="FYVE/PHD zinc finger"/>
    <property type="match status" value="1"/>
</dbReference>
<dbReference type="InterPro" id="IPR019786">
    <property type="entry name" value="Zinc_finger_PHD-type_CS"/>
</dbReference>
<evidence type="ECO:0000313" key="7">
    <source>
        <dbReference type="EMBL" id="TKV92495.1"/>
    </source>
</evidence>
<feature type="region of interest" description="Disordered" evidence="6">
    <location>
        <begin position="69"/>
        <end position="109"/>
    </location>
</feature>
<accession>A0A4V6D0X7</accession>
<dbReference type="EMBL" id="CM016560">
    <property type="protein sequence ID" value="TKV92495.1"/>
    <property type="molecule type" value="Genomic_DNA"/>
</dbReference>
<evidence type="ECO:0000256" key="2">
    <source>
        <dbReference type="ARBA" id="ARBA00022771"/>
    </source>
</evidence>
<protein>
    <recommendedName>
        <fullName evidence="9">Zinc finger PHD-type domain-containing protein</fullName>
    </recommendedName>
</protein>
<evidence type="ECO:0000256" key="5">
    <source>
        <dbReference type="ARBA" id="ARBA00023163"/>
    </source>
</evidence>
<dbReference type="Gramene" id="TKV92495">
    <property type="protein sequence ID" value="TKV92495"/>
    <property type="gene ID" value="SEVIR_9G164800v2"/>
</dbReference>
<evidence type="ECO:0000256" key="6">
    <source>
        <dbReference type="SAM" id="MobiDB-lite"/>
    </source>
</evidence>
<keyword evidence="3" id="KW-0862">Zinc</keyword>
<dbReference type="InterPro" id="IPR049914">
    <property type="entry name" value="PHD1-3/5-6"/>
</dbReference>
<dbReference type="Gene3D" id="3.30.40.10">
    <property type="entry name" value="Zinc/RING finger domain, C3HC4 (zinc finger)"/>
    <property type="match status" value="1"/>
</dbReference>
<sequence length="276" mass="30879">MFLQDTVCEVCGNIGYKHLLVCCRDCKCSAVHLYCLDKVIFDASLAEWWCDECLQRRGEVPCSRSLERVSSQRSPNHDHFGSTVQQQVTKRVKSAKNAGPRRKSKAEDIPSAKYSLDSDDLQASSKAHYVLSYRSYLSEAQKQRVMAFIKEIQPKITVFVAVMLKRNVQPPGPFLEGDICLLFPTAGGRRYTFTVYLFCASATHSIGRAGFQMVCPCPGRSSTKMASEVHIMEESTNDEHISLETDMREISDDSLEGEDSGGLSQPPYIVPCRNSI</sequence>
<dbReference type="InterPro" id="IPR013083">
    <property type="entry name" value="Znf_RING/FYVE/PHD"/>
</dbReference>
<feature type="compositionally biased region" description="Basic residues" evidence="6">
    <location>
        <begin position="90"/>
        <end position="104"/>
    </location>
</feature>
<keyword evidence="1" id="KW-0479">Metal-binding</keyword>
<evidence type="ECO:0000313" key="8">
    <source>
        <dbReference type="Proteomes" id="UP000298652"/>
    </source>
</evidence>
<proteinExistence type="predicted"/>
<keyword evidence="2" id="KW-0863">Zinc-finger</keyword>
<dbReference type="GO" id="GO:0140566">
    <property type="term" value="F:histone reader activity"/>
    <property type="evidence" value="ECO:0007669"/>
    <property type="project" value="InterPro"/>
</dbReference>